<organism evidence="2 3">
    <name type="scientific">Suillus subaureus</name>
    <dbReference type="NCBI Taxonomy" id="48587"/>
    <lineage>
        <taxon>Eukaryota</taxon>
        <taxon>Fungi</taxon>
        <taxon>Dikarya</taxon>
        <taxon>Basidiomycota</taxon>
        <taxon>Agaricomycotina</taxon>
        <taxon>Agaricomycetes</taxon>
        <taxon>Agaricomycetidae</taxon>
        <taxon>Boletales</taxon>
        <taxon>Suillineae</taxon>
        <taxon>Suillaceae</taxon>
        <taxon>Suillus</taxon>
    </lineage>
</organism>
<sequence length="243" mass="26921">MYKSNLSLGLRCNSALENLVKCSDMEEANDASVMKNTKFIILSSQEDELHLVEEAKAHESLKVLYKTTPVSHGIADKRDNSEYWENKERGNEREEYDGGEEGEECHDRECGENLGSAEGCKVPSGPPLTQLLNWGLDGYDTSISDDLVPHAATSDSELDKNTCVNLEVNLTPKICTTIGSAMVKEAQKHCHSSSTSSNEPHYERPGSSHKPRRKCRQLGDLGHYGSSTLRQFQETNDITSQLG</sequence>
<accession>A0A9P7J5Y6</accession>
<evidence type="ECO:0000313" key="3">
    <source>
        <dbReference type="Proteomes" id="UP000807769"/>
    </source>
</evidence>
<feature type="compositionally biased region" description="Acidic residues" evidence="1">
    <location>
        <begin position="94"/>
        <end position="104"/>
    </location>
</feature>
<dbReference type="AlphaFoldDB" id="A0A9P7J5Y6"/>
<gene>
    <name evidence="2" type="ORF">BJ212DRAFT_1304436</name>
</gene>
<keyword evidence="3" id="KW-1185">Reference proteome</keyword>
<feature type="region of interest" description="Disordered" evidence="1">
    <location>
        <begin position="86"/>
        <end position="110"/>
    </location>
</feature>
<feature type="region of interest" description="Disordered" evidence="1">
    <location>
        <begin position="186"/>
        <end position="220"/>
    </location>
</feature>
<dbReference type="Proteomes" id="UP000807769">
    <property type="component" value="Unassembled WGS sequence"/>
</dbReference>
<comment type="caution">
    <text evidence="2">The sequence shown here is derived from an EMBL/GenBank/DDBJ whole genome shotgun (WGS) entry which is preliminary data.</text>
</comment>
<evidence type="ECO:0000256" key="1">
    <source>
        <dbReference type="SAM" id="MobiDB-lite"/>
    </source>
</evidence>
<reference evidence="2" key="1">
    <citation type="journal article" date="2020" name="New Phytol.">
        <title>Comparative genomics reveals dynamic genome evolution in host specialist ectomycorrhizal fungi.</title>
        <authorList>
            <person name="Lofgren L.A."/>
            <person name="Nguyen N.H."/>
            <person name="Vilgalys R."/>
            <person name="Ruytinx J."/>
            <person name="Liao H.L."/>
            <person name="Branco S."/>
            <person name="Kuo A."/>
            <person name="LaButti K."/>
            <person name="Lipzen A."/>
            <person name="Andreopoulos W."/>
            <person name="Pangilinan J."/>
            <person name="Riley R."/>
            <person name="Hundley H."/>
            <person name="Na H."/>
            <person name="Barry K."/>
            <person name="Grigoriev I.V."/>
            <person name="Stajich J.E."/>
            <person name="Kennedy P.G."/>
        </authorList>
    </citation>
    <scope>NUCLEOTIDE SEQUENCE</scope>
    <source>
        <strain evidence="2">MN1</strain>
    </source>
</reference>
<proteinExistence type="predicted"/>
<dbReference type="GeneID" id="64627626"/>
<dbReference type="EMBL" id="JABBWG010000062">
    <property type="protein sequence ID" value="KAG1804137.1"/>
    <property type="molecule type" value="Genomic_DNA"/>
</dbReference>
<protein>
    <submittedName>
        <fullName evidence="2">Uncharacterized protein</fullName>
    </submittedName>
</protein>
<name>A0A9P7J5Y6_9AGAM</name>
<evidence type="ECO:0000313" key="2">
    <source>
        <dbReference type="EMBL" id="KAG1804137.1"/>
    </source>
</evidence>
<feature type="compositionally biased region" description="Basic residues" evidence="1">
    <location>
        <begin position="207"/>
        <end position="216"/>
    </location>
</feature>
<dbReference type="RefSeq" id="XP_041186783.1">
    <property type="nucleotide sequence ID" value="XM_041333609.1"/>
</dbReference>